<evidence type="ECO:0000313" key="3">
    <source>
        <dbReference type="Proteomes" id="UP000179807"/>
    </source>
</evidence>
<dbReference type="RefSeq" id="XP_068355105.1">
    <property type="nucleotide sequence ID" value="XM_068507703.1"/>
</dbReference>
<feature type="region of interest" description="Disordered" evidence="1">
    <location>
        <begin position="276"/>
        <end position="302"/>
    </location>
</feature>
<accession>A0A1J4JS85</accession>
<evidence type="ECO:0008006" key="4">
    <source>
        <dbReference type="Google" id="ProtNLM"/>
    </source>
</evidence>
<evidence type="ECO:0000313" key="2">
    <source>
        <dbReference type="EMBL" id="OHT01969.1"/>
    </source>
</evidence>
<gene>
    <name evidence="2" type="ORF">TRFO_31041</name>
</gene>
<dbReference type="Proteomes" id="UP000179807">
    <property type="component" value="Unassembled WGS sequence"/>
</dbReference>
<reference evidence="2" key="1">
    <citation type="submission" date="2016-10" db="EMBL/GenBank/DDBJ databases">
        <authorList>
            <person name="Benchimol M."/>
            <person name="Almeida L.G."/>
            <person name="Vasconcelos A.T."/>
            <person name="Perreira-Neves A."/>
            <person name="Rosa I.A."/>
            <person name="Tasca T."/>
            <person name="Bogo M.R."/>
            <person name="de Souza W."/>
        </authorList>
    </citation>
    <scope>NUCLEOTIDE SEQUENCE [LARGE SCALE GENOMIC DNA]</scope>
    <source>
        <strain evidence="2">K</strain>
    </source>
</reference>
<keyword evidence="3" id="KW-1185">Reference proteome</keyword>
<evidence type="ECO:0000256" key="1">
    <source>
        <dbReference type="SAM" id="MobiDB-lite"/>
    </source>
</evidence>
<dbReference type="VEuPathDB" id="TrichDB:TRFO_31041"/>
<dbReference type="InterPro" id="IPR036572">
    <property type="entry name" value="Doublecortin_dom_sf"/>
</dbReference>
<feature type="region of interest" description="Disordered" evidence="1">
    <location>
        <begin position="187"/>
        <end position="250"/>
    </location>
</feature>
<dbReference type="SUPFAM" id="SSF89837">
    <property type="entry name" value="Doublecortin (DC)"/>
    <property type="match status" value="1"/>
</dbReference>
<feature type="region of interest" description="Disordered" evidence="1">
    <location>
        <begin position="124"/>
        <end position="162"/>
    </location>
</feature>
<dbReference type="EMBL" id="MLAK01000887">
    <property type="protein sequence ID" value="OHT01969.1"/>
    <property type="molecule type" value="Genomic_DNA"/>
</dbReference>
<dbReference type="GO" id="GO:0035556">
    <property type="term" value="P:intracellular signal transduction"/>
    <property type="evidence" value="ECO:0007669"/>
    <property type="project" value="InterPro"/>
</dbReference>
<dbReference type="AlphaFoldDB" id="A0A1J4JS85"/>
<feature type="compositionally biased region" description="Basic and acidic residues" evidence="1">
    <location>
        <begin position="288"/>
        <end position="302"/>
    </location>
</feature>
<dbReference type="GeneID" id="94842407"/>
<comment type="caution">
    <text evidence="2">The sequence shown here is derived from an EMBL/GenBank/DDBJ whole genome shotgun (WGS) entry which is preliminary data.</text>
</comment>
<organism evidence="2 3">
    <name type="scientific">Tritrichomonas foetus</name>
    <dbReference type="NCBI Taxonomy" id="1144522"/>
    <lineage>
        <taxon>Eukaryota</taxon>
        <taxon>Metamonada</taxon>
        <taxon>Parabasalia</taxon>
        <taxon>Tritrichomonadida</taxon>
        <taxon>Tritrichomonadidae</taxon>
        <taxon>Tritrichomonas</taxon>
    </lineage>
</organism>
<feature type="compositionally biased region" description="Acidic residues" evidence="1">
    <location>
        <begin position="147"/>
        <end position="156"/>
    </location>
</feature>
<protein>
    <recommendedName>
        <fullName evidence="4">Doublecortin domain-containing protein</fullName>
    </recommendedName>
</protein>
<dbReference type="OrthoDB" id="10648706at2759"/>
<name>A0A1J4JS85_9EUKA</name>
<proteinExistence type="predicted"/>
<feature type="compositionally biased region" description="Basic and acidic residues" evidence="1">
    <location>
        <begin position="129"/>
        <end position="146"/>
    </location>
</feature>
<feature type="compositionally biased region" description="Polar residues" evidence="1">
    <location>
        <begin position="235"/>
        <end position="250"/>
    </location>
</feature>
<sequence length="735" mass="83830">MEGENLTTQASYVYVYMKGQKKKFIKKALVYKSLALFKKSVYKLFTPPDPILTILTEDGKVITKTEELENGRTYIASTVDTDFEKKINLPPPPPGSPEAKKRKPFLFTNPLTQVNFSELMDQLPEDEGKDTKSPTKKLDQKLKFKDDENEDGNMDDEIPRGKKLIPKQAIAIASFRKKNSLKTSQPFKFGVKYPTNQSTRIDMRKISRAPTPSSTSSEDDSARNQSDIEEDNDKSSNLSPTNKSITSRFSNYSKDRKDFGRRKSSLSKSAKYLTKIVDSSDSDEESPEAIKRREARATAKRQQEIFESQTPFEQMIGELIQPENVPKCYSQALSALTDDRQQFISNISDMEGEQMYLWIRMASQQPFLQRAPLQPYHDPTTMQAAEFFANHRGVISNGFAMYRFRSAIVGPRKSGKTTVLANFVDQFLSELATAGAYRNTFVLVLDMKVLAPMLENVRELYRFMIKLILNALVNQRPTIQSEISKIKRQFYSVTEGSRVLIPKHGFQDLDSLAVNLNRIYKDPDAFEVWLTNVFMLPVLIPRAVGFKGIALFFDNFEYGDCLVQAKEPFRLSYSVFAIEHIKFGMSHANYMVTCESNTRLYEVLSPVDEDGIDCYSGIDYISTMDVTQDIGSRAHVKYLLEVQEEPEPIEIVAEMCGGIVAYLILWDELNLTMFRLDRCDPKSDTYLEAYYDAIAQAQRLVDLLFVCEGSKKITVCGVKRISKLKQFVLSEEDDY</sequence>